<evidence type="ECO:0000313" key="9">
    <source>
        <dbReference type="EMBL" id="AUN94195.1"/>
    </source>
</evidence>
<reference evidence="9 10" key="1">
    <citation type="submission" date="2018-01" db="EMBL/GenBank/DDBJ databases">
        <authorList>
            <person name="Fu G.-Y."/>
        </authorList>
    </citation>
    <scope>NUCLEOTIDE SEQUENCE [LARGE SCALE GENOMIC DNA]</scope>
    <source>
        <strain evidence="9 10">SY39</strain>
    </source>
</reference>
<evidence type="ECO:0000256" key="7">
    <source>
        <dbReference type="SAM" id="MobiDB-lite"/>
    </source>
</evidence>
<sequence length="251" mass="27098">MKGEEISKPSPATAEQRSPSSSLDPAFQAELQRAARAGTRKLLILIGIAVMLFVLLEFTPAGERVRDWPALYELMAGGDGEAALWFVGVTIALMMAGTPRLLFYALGGFAFGFWSGLALALVASLIASWLVFRIARWGGRDWLRRRFGGHRLFARIVGTRPTALSVALVRCLPVSNLVINLALAMSRVRSRAFVLGTLLGFLPQGVVAVLLGAGIADEVAWQGAVQLVAAALIVLLLFVFALLRRRNEGAR</sequence>
<feature type="region of interest" description="Disordered" evidence="7">
    <location>
        <begin position="1"/>
        <end position="22"/>
    </location>
</feature>
<comment type="similarity">
    <text evidence="6">Belongs to the TVP38/TMEM64 family.</text>
</comment>
<dbReference type="PANTHER" id="PTHR12677">
    <property type="entry name" value="GOLGI APPARATUS MEMBRANE PROTEIN TVP38-RELATED"/>
    <property type="match status" value="1"/>
</dbReference>
<protein>
    <recommendedName>
        <fullName evidence="6">TVP38/TMEM64 family membrane protein</fullName>
    </recommendedName>
</protein>
<dbReference type="GO" id="GO:0005886">
    <property type="term" value="C:plasma membrane"/>
    <property type="evidence" value="ECO:0007669"/>
    <property type="project" value="UniProtKB-SubCell"/>
</dbReference>
<dbReference type="OrthoDB" id="8828485at2"/>
<comment type="subcellular location">
    <subcellularLocation>
        <location evidence="1 6">Cell membrane</location>
        <topology evidence="1 6">Multi-pass membrane protein</topology>
    </subcellularLocation>
</comment>
<evidence type="ECO:0000256" key="4">
    <source>
        <dbReference type="ARBA" id="ARBA00022989"/>
    </source>
</evidence>
<evidence type="ECO:0000259" key="8">
    <source>
        <dbReference type="Pfam" id="PF09335"/>
    </source>
</evidence>
<feature type="transmembrane region" description="Helical" evidence="6">
    <location>
        <begin position="42"/>
        <end position="62"/>
    </location>
</feature>
<keyword evidence="4 6" id="KW-1133">Transmembrane helix</keyword>
<feature type="transmembrane region" description="Helical" evidence="6">
    <location>
        <begin position="221"/>
        <end position="243"/>
    </location>
</feature>
<keyword evidence="3 6" id="KW-0812">Transmembrane</keyword>
<dbReference type="Proteomes" id="UP000242205">
    <property type="component" value="Chromosome"/>
</dbReference>
<name>A0A2I6S4L0_9RHOO</name>
<feature type="transmembrane region" description="Helical" evidence="6">
    <location>
        <begin position="193"/>
        <end position="215"/>
    </location>
</feature>
<keyword evidence="2 6" id="KW-1003">Cell membrane</keyword>
<feature type="compositionally biased region" description="Polar residues" evidence="7">
    <location>
        <begin position="13"/>
        <end position="22"/>
    </location>
</feature>
<keyword evidence="5 6" id="KW-0472">Membrane</keyword>
<dbReference type="EMBL" id="CP025682">
    <property type="protein sequence ID" value="AUN94195.1"/>
    <property type="molecule type" value="Genomic_DNA"/>
</dbReference>
<dbReference type="InterPro" id="IPR032816">
    <property type="entry name" value="VTT_dom"/>
</dbReference>
<evidence type="ECO:0000256" key="3">
    <source>
        <dbReference type="ARBA" id="ARBA00022692"/>
    </source>
</evidence>
<evidence type="ECO:0000256" key="1">
    <source>
        <dbReference type="ARBA" id="ARBA00004651"/>
    </source>
</evidence>
<gene>
    <name evidence="9" type="ORF">C0099_04115</name>
</gene>
<dbReference type="AlphaFoldDB" id="A0A2I6S4L0"/>
<dbReference type="InterPro" id="IPR015414">
    <property type="entry name" value="TMEM64"/>
</dbReference>
<evidence type="ECO:0000256" key="5">
    <source>
        <dbReference type="ARBA" id="ARBA00023136"/>
    </source>
</evidence>
<accession>A0A2I6S4L0</accession>
<dbReference type="KEGG" id="atw:C0099_04115"/>
<evidence type="ECO:0000313" key="10">
    <source>
        <dbReference type="Proteomes" id="UP000242205"/>
    </source>
</evidence>
<keyword evidence="10" id="KW-1185">Reference proteome</keyword>
<dbReference type="RefSeq" id="WP_102246266.1">
    <property type="nucleotide sequence ID" value="NZ_CP025682.1"/>
</dbReference>
<proteinExistence type="inferred from homology"/>
<feature type="domain" description="VTT" evidence="8">
    <location>
        <begin position="99"/>
        <end position="213"/>
    </location>
</feature>
<evidence type="ECO:0000256" key="2">
    <source>
        <dbReference type="ARBA" id="ARBA00022475"/>
    </source>
</evidence>
<feature type="transmembrane region" description="Helical" evidence="6">
    <location>
        <begin position="82"/>
        <end position="102"/>
    </location>
</feature>
<dbReference type="PANTHER" id="PTHR12677:SF59">
    <property type="entry name" value="GOLGI APPARATUS MEMBRANE PROTEIN TVP38-RELATED"/>
    <property type="match status" value="1"/>
</dbReference>
<evidence type="ECO:0000256" key="6">
    <source>
        <dbReference type="RuleBase" id="RU366058"/>
    </source>
</evidence>
<dbReference type="Pfam" id="PF09335">
    <property type="entry name" value="VTT_dom"/>
    <property type="match status" value="1"/>
</dbReference>
<feature type="transmembrane region" description="Helical" evidence="6">
    <location>
        <begin position="109"/>
        <end position="132"/>
    </location>
</feature>
<organism evidence="9 10">
    <name type="scientific">Pseudazoarcus pumilus</name>
    <dbReference type="NCBI Taxonomy" id="2067960"/>
    <lineage>
        <taxon>Bacteria</taxon>
        <taxon>Pseudomonadati</taxon>
        <taxon>Pseudomonadota</taxon>
        <taxon>Betaproteobacteria</taxon>
        <taxon>Rhodocyclales</taxon>
        <taxon>Zoogloeaceae</taxon>
        <taxon>Pseudazoarcus</taxon>
    </lineage>
</organism>